<dbReference type="InterPro" id="IPR000860">
    <property type="entry name" value="HemC"/>
</dbReference>
<dbReference type="InterPro" id="IPR003754">
    <property type="entry name" value="4pyrrol_synth_uPrphyn_synth"/>
</dbReference>
<reference evidence="14 15" key="1">
    <citation type="submission" date="2015-10" db="EMBL/GenBank/DDBJ databases">
        <title>Butyribacter intestini gen. nov., sp. nov., a butyric acid-producing bacterium of the family Lachnospiraceae isolated from the human faeces.</title>
        <authorList>
            <person name="Zou Y."/>
            <person name="Xue W."/>
            <person name="Luo G."/>
            <person name="Lv M."/>
        </authorList>
    </citation>
    <scope>NUCLEOTIDE SEQUENCE [LARGE SCALE GENOMIC DNA]</scope>
    <source>
        <strain evidence="14 15">TF01-11</strain>
    </source>
</reference>
<dbReference type="Gene3D" id="3.30.160.40">
    <property type="entry name" value="Porphobilinogen deaminase, C-terminal domain"/>
    <property type="match status" value="1"/>
</dbReference>
<dbReference type="InterPro" id="IPR050161">
    <property type="entry name" value="Siro_Cobalamin_biosynth"/>
</dbReference>
<dbReference type="Pfam" id="PF00590">
    <property type="entry name" value="TP_methylase"/>
    <property type="match status" value="1"/>
</dbReference>
<dbReference type="InterPro" id="IPR014776">
    <property type="entry name" value="4pyrrole_Mease_sub2"/>
</dbReference>
<dbReference type="InterPro" id="IPR036108">
    <property type="entry name" value="4pyrrol_syn_uPrphyn_synt_sf"/>
</dbReference>
<dbReference type="SUPFAM" id="SSF53790">
    <property type="entry name" value="Tetrapyrrole methylase"/>
    <property type="match status" value="1"/>
</dbReference>
<feature type="domain" description="Tetrapyrrole methylase" evidence="11">
    <location>
        <begin position="359"/>
        <end position="568"/>
    </location>
</feature>
<evidence type="ECO:0000256" key="2">
    <source>
        <dbReference type="ARBA" id="ARBA00004735"/>
    </source>
</evidence>
<dbReference type="InterPro" id="IPR014777">
    <property type="entry name" value="4pyrrole_Mease_sub1"/>
</dbReference>
<feature type="domain" description="Tetrapyrrole biosynthesis uroporphyrinogen III synthase" evidence="13">
    <location>
        <begin position="626"/>
        <end position="844"/>
    </location>
</feature>
<dbReference type="SUPFAM" id="SSF53850">
    <property type="entry name" value="Periplasmic binding protein-like II"/>
    <property type="match status" value="1"/>
</dbReference>
<dbReference type="Proteomes" id="UP000050833">
    <property type="component" value="Unassembled WGS sequence"/>
</dbReference>
<dbReference type="FunFam" id="3.30.950.10:FF:000001">
    <property type="entry name" value="Siroheme synthase"/>
    <property type="match status" value="1"/>
</dbReference>
<dbReference type="GO" id="GO:0005737">
    <property type="term" value="C:cytoplasm"/>
    <property type="evidence" value="ECO:0007669"/>
    <property type="project" value="UniProtKB-UniRule"/>
</dbReference>
<dbReference type="HAMAP" id="MF_00260">
    <property type="entry name" value="Porphobil_deam"/>
    <property type="match status" value="1"/>
</dbReference>
<feature type="domain" description="Porphobilinogen deaminase N-terminal" evidence="12">
    <location>
        <begin position="2"/>
        <end position="207"/>
    </location>
</feature>
<comment type="function">
    <text evidence="1 10">Tetrapolymerization of the monopyrrole PBG into the hydroxymethylbilane pre-uroporphyrinogen in several discrete steps.</text>
</comment>
<dbReference type="PRINTS" id="PR00151">
    <property type="entry name" value="PORPHBDMNASE"/>
</dbReference>
<dbReference type="FunFam" id="3.40.190.10:FF:000005">
    <property type="entry name" value="Porphobilinogen deaminase"/>
    <property type="match status" value="1"/>
</dbReference>
<evidence type="ECO:0000256" key="8">
    <source>
        <dbReference type="ARBA" id="ARBA00023244"/>
    </source>
</evidence>
<comment type="cofactor">
    <cofactor evidence="10">
        <name>dipyrromethane</name>
        <dbReference type="ChEBI" id="CHEBI:60342"/>
    </cofactor>
    <text evidence="10">Binds 1 dipyrromethane group covalently.</text>
</comment>
<dbReference type="Gene3D" id="3.40.190.10">
    <property type="entry name" value="Periplasmic binding protein-like II"/>
    <property type="match status" value="2"/>
</dbReference>
<dbReference type="InterPro" id="IPR035996">
    <property type="entry name" value="4pyrrol_Methylase_sf"/>
</dbReference>
<dbReference type="FunFam" id="3.40.1010.10:FF:000001">
    <property type="entry name" value="Siroheme synthase"/>
    <property type="match status" value="1"/>
</dbReference>
<dbReference type="Gene3D" id="3.40.1010.10">
    <property type="entry name" value="Cobalt-precorrin-4 Transmethylase, Domain 1"/>
    <property type="match status" value="1"/>
</dbReference>
<evidence type="ECO:0000256" key="9">
    <source>
        <dbReference type="ARBA" id="ARBA00048169"/>
    </source>
</evidence>
<keyword evidence="15" id="KW-1185">Reference proteome</keyword>
<dbReference type="GO" id="GO:0019354">
    <property type="term" value="P:siroheme biosynthetic process"/>
    <property type="evidence" value="ECO:0007669"/>
    <property type="project" value="InterPro"/>
</dbReference>
<dbReference type="CDD" id="cd11642">
    <property type="entry name" value="SUMT"/>
    <property type="match status" value="1"/>
</dbReference>
<dbReference type="Pfam" id="PF01379">
    <property type="entry name" value="Porphobil_deam"/>
    <property type="match status" value="1"/>
</dbReference>
<comment type="catalytic activity">
    <reaction evidence="9 10">
        <text>4 porphobilinogen + H2O = hydroxymethylbilane + 4 NH4(+)</text>
        <dbReference type="Rhea" id="RHEA:13185"/>
        <dbReference type="ChEBI" id="CHEBI:15377"/>
        <dbReference type="ChEBI" id="CHEBI:28938"/>
        <dbReference type="ChEBI" id="CHEBI:57845"/>
        <dbReference type="ChEBI" id="CHEBI:58126"/>
        <dbReference type="EC" id="2.5.1.61"/>
    </reaction>
</comment>
<protein>
    <recommendedName>
        <fullName evidence="10">Porphobilinogen deaminase</fullName>
        <shortName evidence="10">PBG</shortName>
        <ecNumber evidence="10">2.5.1.61</ecNumber>
    </recommendedName>
    <alternativeName>
        <fullName evidence="10">Hydroxymethylbilane synthase</fullName>
        <shortName evidence="10">HMBS</shortName>
    </alternativeName>
    <alternativeName>
        <fullName evidence="10">Pre-uroporphyrinogen synthase</fullName>
    </alternativeName>
</protein>
<keyword evidence="5" id="KW-0489">Methyltransferase</keyword>
<evidence type="ECO:0000313" key="14">
    <source>
        <dbReference type="EMBL" id="KQC85101.1"/>
    </source>
</evidence>
<name>A0AAW3JS37_9FIRM</name>
<keyword evidence="7" id="KW-0949">S-adenosyl-L-methionine</keyword>
<dbReference type="SUPFAM" id="SSF69618">
    <property type="entry name" value="HemD-like"/>
    <property type="match status" value="1"/>
</dbReference>
<dbReference type="InterPro" id="IPR022417">
    <property type="entry name" value="Porphobilin_deaminase_N"/>
</dbReference>
<dbReference type="NCBIfam" id="TIGR01469">
    <property type="entry name" value="cobA_cysG_Cterm"/>
    <property type="match status" value="1"/>
</dbReference>
<dbReference type="RefSeq" id="WP_055944630.1">
    <property type="nucleotide sequence ID" value="NZ_JAQDCV010000005.1"/>
</dbReference>
<evidence type="ECO:0000256" key="1">
    <source>
        <dbReference type="ARBA" id="ARBA00002869"/>
    </source>
</evidence>
<dbReference type="AlphaFoldDB" id="A0AAW3JS37"/>
<dbReference type="CDD" id="cd06578">
    <property type="entry name" value="HemD"/>
    <property type="match status" value="1"/>
</dbReference>
<comment type="similarity">
    <text evidence="3 10">Belongs to the HMBS family.</text>
</comment>
<keyword evidence="6 10" id="KW-0808">Transferase</keyword>
<dbReference type="EC" id="2.5.1.61" evidence="10"/>
<dbReference type="PANTHER" id="PTHR45790:SF3">
    <property type="entry name" value="S-ADENOSYL-L-METHIONINE-DEPENDENT UROPORPHYRINOGEN III METHYLTRANSFERASE, CHLOROPLASTIC"/>
    <property type="match status" value="1"/>
</dbReference>
<dbReference type="GO" id="GO:0004851">
    <property type="term" value="F:uroporphyrin-III C-methyltransferase activity"/>
    <property type="evidence" value="ECO:0007669"/>
    <property type="project" value="UniProtKB-ARBA"/>
</dbReference>
<keyword evidence="8 10" id="KW-0627">Porphyrin biosynthesis</keyword>
<dbReference type="FunFam" id="3.40.190.10:FF:000004">
    <property type="entry name" value="Porphobilinogen deaminase"/>
    <property type="match status" value="1"/>
</dbReference>
<evidence type="ECO:0000256" key="6">
    <source>
        <dbReference type="ARBA" id="ARBA00022679"/>
    </source>
</evidence>
<evidence type="ECO:0000256" key="5">
    <source>
        <dbReference type="ARBA" id="ARBA00022603"/>
    </source>
</evidence>
<evidence type="ECO:0000259" key="12">
    <source>
        <dbReference type="Pfam" id="PF01379"/>
    </source>
</evidence>
<dbReference type="GO" id="GO:0032259">
    <property type="term" value="P:methylation"/>
    <property type="evidence" value="ECO:0007669"/>
    <property type="project" value="UniProtKB-KW"/>
</dbReference>
<evidence type="ECO:0000256" key="10">
    <source>
        <dbReference type="HAMAP-Rule" id="MF_00260"/>
    </source>
</evidence>
<organism evidence="14 15">
    <name type="scientific">Butyribacter intestini</name>
    <dbReference type="NCBI Taxonomy" id="1703332"/>
    <lineage>
        <taxon>Bacteria</taxon>
        <taxon>Bacillati</taxon>
        <taxon>Bacillota</taxon>
        <taxon>Clostridia</taxon>
        <taxon>Lachnospirales</taxon>
        <taxon>Lachnospiraceae</taxon>
        <taxon>Butyribacter</taxon>
    </lineage>
</organism>
<dbReference type="GO" id="GO:0004418">
    <property type="term" value="F:hydroxymethylbilane synthase activity"/>
    <property type="evidence" value="ECO:0007669"/>
    <property type="project" value="UniProtKB-UniRule"/>
</dbReference>
<gene>
    <name evidence="10" type="primary">hemC</name>
    <name evidence="14" type="ORF">APZ18_10385</name>
</gene>
<dbReference type="GO" id="GO:0004852">
    <property type="term" value="F:uroporphyrinogen-III synthase activity"/>
    <property type="evidence" value="ECO:0007669"/>
    <property type="project" value="InterPro"/>
</dbReference>
<evidence type="ECO:0000259" key="11">
    <source>
        <dbReference type="Pfam" id="PF00590"/>
    </source>
</evidence>
<dbReference type="InterPro" id="IPR036803">
    <property type="entry name" value="Porphobilinogen_deaminase_C_sf"/>
</dbReference>
<dbReference type="Gene3D" id="3.30.950.10">
    <property type="entry name" value="Methyltransferase, Cobalt-precorrin-4 Transmethylase, Domain 2"/>
    <property type="match status" value="1"/>
</dbReference>
<dbReference type="InterPro" id="IPR006366">
    <property type="entry name" value="CobA/CysG_C"/>
</dbReference>
<dbReference type="SUPFAM" id="SSF54782">
    <property type="entry name" value="Porphobilinogen deaminase (hydroxymethylbilane synthase), C-terminal domain"/>
    <property type="match status" value="1"/>
</dbReference>
<comment type="pathway">
    <text evidence="2">Porphyrin-containing compound metabolism; protoporphyrin-IX biosynthesis; coproporphyrinogen-III from 5-aminolevulinate: step 2/4.</text>
</comment>
<sequence>MIRIGTRKSKLALIQTELVKTQILKYFPNEKIEIVHVVTHGDKVLDKPLGEIGGKGVFTKEIEEKLLDKTIDIAVHSAKDVPMELADGLCLGAVLLRDDNRDVILKRKETKKIGAGSIIGTSSLRREIQIKQISPDVTIKSLRGNVGTRIDKLKSGEYDAIILAAAGLKRLGLDNDTELDYIYPDEEKFISAAGQGILAIECRNGDLKDVMAVLDDRKARICLEAEREFLKCLDGSCNAPCGAHCTVDEHGFYFRGMYAYDGKTPKYAVINEKTDEQWEKISEPVNADNTDLKFAISLAKRLVDVLKSDAKNTDIKNENGNKKCCVNLKSDNGNTDKKDIDINTKKDELKKSFTGNKGMVSLVGAGPGKRDYLSIEALRCIKKADVIVYDALISPSILNEAKMDAELIYVGKRADTIYKKQPEINELLVNLALSGKYVVRLKGGDPFIFGRGGEEALALKKAGISYEIVSGISSSYSVPASAGIPVTHRGAASSVHIITGHEHPAKPSEALDFSVIAKEEGTLVFLMGLRSLGNICEKLIKNGKNGETPVAVISKGMTAKQRTVYGNLLTIKDEVRKNNIEAPAIIVVGDVVGVGKQICEWQSKNEKKVLSGKRILVTGSRNMADSLEKEFEQYGGETIAISLVETIPDYSDCDDIFNNLEKYSWFIFTSANGVNIFFDRLRNLRVDIRKLANARFAVVGTSTKKALEKYGLYADFIPSKFTSKILAEELSKELTDKDKILIVRGKQGKNFIEDKFSEMSVEFDKICIYETIQDERRADEVKRICPDVDYIVVTSGSGARALRDMAGCENDNIVAIGPVTKRDCEEAGLRVKLVAEEFDARGIVDVIVRDVEKQG</sequence>
<comment type="caution">
    <text evidence="14">The sequence shown here is derived from an EMBL/GenBank/DDBJ whole genome shotgun (WGS) entry which is preliminary data.</text>
</comment>
<dbReference type="NCBIfam" id="TIGR00212">
    <property type="entry name" value="hemC"/>
    <property type="match status" value="1"/>
</dbReference>
<dbReference type="Pfam" id="PF02602">
    <property type="entry name" value="HEM4"/>
    <property type="match status" value="1"/>
</dbReference>
<feature type="modified residue" description="S-(dipyrrolylmethanemethyl)cysteine" evidence="10">
    <location>
        <position position="237"/>
    </location>
</feature>
<dbReference type="InterPro" id="IPR000878">
    <property type="entry name" value="4pyrrol_Mease"/>
</dbReference>
<dbReference type="PANTHER" id="PTHR45790">
    <property type="entry name" value="SIROHEME SYNTHASE-RELATED"/>
    <property type="match status" value="1"/>
</dbReference>
<comment type="subunit">
    <text evidence="4 10">Monomer.</text>
</comment>
<evidence type="ECO:0000256" key="3">
    <source>
        <dbReference type="ARBA" id="ARBA00005638"/>
    </source>
</evidence>
<evidence type="ECO:0000256" key="7">
    <source>
        <dbReference type="ARBA" id="ARBA00022691"/>
    </source>
</evidence>
<dbReference type="NCBIfam" id="NF004790">
    <property type="entry name" value="PRK06136.1"/>
    <property type="match status" value="1"/>
</dbReference>
<evidence type="ECO:0000256" key="4">
    <source>
        <dbReference type="ARBA" id="ARBA00011245"/>
    </source>
</evidence>
<evidence type="ECO:0000259" key="13">
    <source>
        <dbReference type="Pfam" id="PF02602"/>
    </source>
</evidence>
<dbReference type="GO" id="GO:0006782">
    <property type="term" value="P:protoporphyrinogen IX biosynthetic process"/>
    <property type="evidence" value="ECO:0007669"/>
    <property type="project" value="UniProtKB-UniRule"/>
</dbReference>
<comment type="miscellaneous">
    <text evidence="10">The porphobilinogen subunits are added to the dipyrromethane group.</text>
</comment>
<proteinExistence type="inferred from homology"/>
<accession>A0AAW3JS37</accession>
<dbReference type="EMBL" id="LLKB01000005">
    <property type="protein sequence ID" value="KQC85101.1"/>
    <property type="molecule type" value="Genomic_DNA"/>
</dbReference>
<evidence type="ECO:0000313" key="15">
    <source>
        <dbReference type="Proteomes" id="UP000050833"/>
    </source>
</evidence>
<dbReference type="Gene3D" id="3.40.50.10090">
    <property type="match status" value="2"/>
</dbReference>